<protein>
    <recommendedName>
        <fullName evidence="3">Membrane or secreted protein</fullName>
    </recommendedName>
</protein>
<evidence type="ECO:0000313" key="1">
    <source>
        <dbReference type="EMBL" id="TWU57327.1"/>
    </source>
</evidence>
<accession>A0A5C6FA17</accession>
<dbReference type="AlphaFoldDB" id="A0A5C6FA17"/>
<organism evidence="1 2">
    <name type="scientific">Rubripirellula reticaptiva</name>
    <dbReference type="NCBI Taxonomy" id="2528013"/>
    <lineage>
        <taxon>Bacteria</taxon>
        <taxon>Pseudomonadati</taxon>
        <taxon>Planctomycetota</taxon>
        <taxon>Planctomycetia</taxon>
        <taxon>Pirellulales</taxon>
        <taxon>Pirellulaceae</taxon>
        <taxon>Rubripirellula</taxon>
    </lineage>
</organism>
<dbReference type="EMBL" id="SJPX01000001">
    <property type="protein sequence ID" value="TWU57327.1"/>
    <property type="molecule type" value="Genomic_DNA"/>
</dbReference>
<name>A0A5C6FA17_9BACT</name>
<proteinExistence type="predicted"/>
<dbReference type="RefSeq" id="WP_146532248.1">
    <property type="nucleotide sequence ID" value="NZ_SJPX01000001.1"/>
</dbReference>
<gene>
    <name evidence="1" type="ORF">Poly59_02340</name>
</gene>
<keyword evidence="2" id="KW-1185">Reference proteome</keyword>
<dbReference type="Proteomes" id="UP000317977">
    <property type="component" value="Unassembled WGS sequence"/>
</dbReference>
<evidence type="ECO:0000313" key="2">
    <source>
        <dbReference type="Proteomes" id="UP000317977"/>
    </source>
</evidence>
<dbReference type="OrthoDB" id="253793at2"/>
<comment type="caution">
    <text evidence="1">The sequence shown here is derived from an EMBL/GenBank/DDBJ whole genome shotgun (WGS) entry which is preliminary data.</text>
</comment>
<reference evidence="1 2" key="1">
    <citation type="submission" date="2019-02" db="EMBL/GenBank/DDBJ databases">
        <title>Deep-cultivation of Planctomycetes and their phenomic and genomic characterization uncovers novel biology.</title>
        <authorList>
            <person name="Wiegand S."/>
            <person name="Jogler M."/>
            <person name="Boedeker C."/>
            <person name="Pinto D."/>
            <person name="Vollmers J."/>
            <person name="Rivas-Marin E."/>
            <person name="Kohn T."/>
            <person name="Peeters S.H."/>
            <person name="Heuer A."/>
            <person name="Rast P."/>
            <person name="Oberbeckmann S."/>
            <person name="Bunk B."/>
            <person name="Jeske O."/>
            <person name="Meyerdierks A."/>
            <person name="Storesund J.E."/>
            <person name="Kallscheuer N."/>
            <person name="Luecker S."/>
            <person name="Lage O.M."/>
            <person name="Pohl T."/>
            <person name="Merkel B.J."/>
            <person name="Hornburger P."/>
            <person name="Mueller R.-W."/>
            <person name="Bruemmer F."/>
            <person name="Labrenz M."/>
            <person name="Spormann A.M."/>
            <person name="Op Den Camp H."/>
            <person name="Overmann J."/>
            <person name="Amann R."/>
            <person name="Jetten M.S.M."/>
            <person name="Mascher T."/>
            <person name="Medema M.H."/>
            <person name="Devos D.P."/>
            <person name="Kaster A.-K."/>
            <person name="Ovreas L."/>
            <person name="Rohde M."/>
            <person name="Galperin M.Y."/>
            <person name="Jogler C."/>
        </authorList>
    </citation>
    <scope>NUCLEOTIDE SEQUENCE [LARGE SCALE GENOMIC DNA]</scope>
    <source>
        <strain evidence="1 2">Poly59</strain>
    </source>
</reference>
<evidence type="ECO:0008006" key="3">
    <source>
        <dbReference type="Google" id="ProtNLM"/>
    </source>
</evidence>
<sequence length="681" mass="74491">MFTLIGFSLGRSVGKAAFFSLHSIAVVLIAGLTATSPLIFLNAVVGQETASEKAAPAGGGNNAVAYQPAIELLPETVAGLVRVPDLPKFCTAWKSTNAGQLIEHPSMKPFVDAQRERAKDYLQSLDNKIGLKLEDLYEIGSGEAVFAWLPFENDKRRPFAVCVVADIRGRKAKADEVMATLDTDLKAGGWIRTDAQHLGETVRIYNTKPKPGQLKVEQIAITLNDSRLITADRDSVVTDLLDAIAGSPKGPSISEAEDFRTVLTHSARAIRGPATTNGGIVALEWFARPFQMGRIVRESLDIDRGNQVDILKLLQNQGFEAIKGVGGIAIMAGDPFDILHKGFVWAPGVTGKPDKYEMAARMLQFPNEPAKPLPTWIGDDVATVNRLNVKIEEAFWAAESLVNEAFGDAIFRDIIDGIREDEDGPQIDIEKNVLPNLDNHVLLITDNTLPADVNSDRMLVAIRVADAAAIKVAIRKAMEVEPDASQMDALPGVEIWRVQRGEGTDDFDAELFGDLAIEEEEETDEPPPLLDHWAIALVEKGPGSDAPYLMFSSHPEFLVETAKRIQQGTPGGFGSQPRVIAISDAMKQLQAGPVALDRFVRTKLSLRVKYQLLRQNRLKESDTLIASLVRRAFEDAESDEPNLMDATKLPALSEIEHLLPEAASYINTTEDGWEMTSFFLK</sequence>